<dbReference type="InterPro" id="IPR038718">
    <property type="entry name" value="SNF2-like_sf"/>
</dbReference>
<dbReference type="SUPFAM" id="SSF52540">
    <property type="entry name" value="P-loop containing nucleoside triphosphate hydrolases"/>
    <property type="match status" value="2"/>
</dbReference>
<dbReference type="InterPro" id="IPR001650">
    <property type="entry name" value="Helicase_C-like"/>
</dbReference>
<keyword evidence="5" id="KW-0067">ATP-binding</keyword>
<dbReference type="CDD" id="cd18793">
    <property type="entry name" value="SF2_C_SNF"/>
    <property type="match status" value="1"/>
</dbReference>
<reference evidence="5" key="1">
    <citation type="submission" date="2021-12" db="EMBL/GenBank/DDBJ databases">
        <title>Discovery of the Pendulisporaceae a myxobacterial family with distinct sporulation behavior and unique specialized metabolism.</title>
        <authorList>
            <person name="Garcia R."/>
            <person name="Popoff A."/>
            <person name="Bader C.D."/>
            <person name="Loehr J."/>
            <person name="Walesch S."/>
            <person name="Walt C."/>
            <person name="Boldt J."/>
            <person name="Bunk B."/>
            <person name="Haeckl F.J.F.P.J."/>
            <person name="Gunesch A.P."/>
            <person name="Birkelbach J."/>
            <person name="Nuebel U."/>
            <person name="Pietschmann T."/>
            <person name="Bach T."/>
            <person name="Mueller R."/>
        </authorList>
    </citation>
    <scope>NUCLEOTIDE SEQUENCE</scope>
    <source>
        <strain evidence="5">MSr11367</strain>
    </source>
</reference>
<dbReference type="Pfam" id="PF00176">
    <property type="entry name" value="SNF2-rel_dom"/>
    <property type="match status" value="1"/>
</dbReference>
<dbReference type="PROSITE" id="PS51194">
    <property type="entry name" value="HELICASE_CTER"/>
    <property type="match status" value="1"/>
</dbReference>
<feature type="domain" description="Helicase ATP-binding" evidence="3">
    <location>
        <begin position="291"/>
        <end position="451"/>
    </location>
</feature>
<evidence type="ECO:0000259" key="4">
    <source>
        <dbReference type="PROSITE" id="PS51194"/>
    </source>
</evidence>
<dbReference type="GO" id="GO:0004386">
    <property type="term" value="F:helicase activity"/>
    <property type="evidence" value="ECO:0007669"/>
    <property type="project" value="UniProtKB-KW"/>
</dbReference>
<proteinExistence type="predicted"/>
<gene>
    <name evidence="5" type="ORF">LVJ94_07060</name>
</gene>
<dbReference type="SMART" id="SM00487">
    <property type="entry name" value="DEXDc"/>
    <property type="match status" value="1"/>
</dbReference>
<dbReference type="InterPro" id="IPR049730">
    <property type="entry name" value="SNF2/RAD54-like_C"/>
</dbReference>
<evidence type="ECO:0000256" key="2">
    <source>
        <dbReference type="SAM" id="MobiDB-lite"/>
    </source>
</evidence>
<keyword evidence="5" id="KW-0547">Nucleotide-binding</keyword>
<feature type="compositionally biased region" description="Low complexity" evidence="2">
    <location>
        <begin position="750"/>
        <end position="773"/>
    </location>
</feature>
<dbReference type="PROSITE" id="PS51192">
    <property type="entry name" value="HELICASE_ATP_BIND_1"/>
    <property type="match status" value="1"/>
</dbReference>
<evidence type="ECO:0000259" key="3">
    <source>
        <dbReference type="PROSITE" id="PS51192"/>
    </source>
</evidence>
<evidence type="ECO:0000313" key="6">
    <source>
        <dbReference type="Proteomes" id="UP001374803"/>
    </source>
</evidence>
<evidence type="ECO:0000313" key="5">
    <source>
        <dbReference type="EMBL" id="WXB06990.1"/>
    </source>
</evidence>
<evidence type="ECO:0000256" key="1">
    <source>
        <dbReference type="ARBA" id="ARBA00022801"/>
    </source>
</evidence>
<protein>
    <submittedName>
        <fullName evidence="5">DEAD/DEAH box helicase</fullName>
    </submittedName>
</protein>
<dbReference type="EMBL" id="CP089983">
    <property type="protein sequence ID" value="WXB06990.1"/>
    <property type="molecule type" value="Genomic_DNA"/>
</dbReference>
<sequence length="773" mass="86034">MNFVPAVRLHAETVMVTRTEGLGTSYEEVTMPLITLTFHYDTGAARDLAAETRCRHAIERLGAVDLACVDDIAPPLDCKADFIVRLEGDANAYCAFTAQALPKLRALGFRVTVDENYPFQVVDTHAPWFLSINAAGEELPDWFSLELGVEVDGKRVDLLPMVIELIERANGEEGGLPALEKTFPSLVAMQVSETHHVTVSRERLRALLHVVIELWQDSLHGGFTFPRARATALVPLDEQFRTEGTRISWRDPEHVADRAFALAARPKKVEKPAQLKATLRSYQEEGLAFLQHLRANGVGGVLADDMGLGKTLQTISHICKEKEDGRITNPILIVAPTSLVGNWNNEIKKFAPHLRVTLFRGPQRHALWDEIPASDVVVTTYPVLVRDEERFEQLQFHMVVLDEAQAIKNVTSLAHKAIKKVNAEHKLCLTGTPVENHLGELWALFAFLNPELLGNEASFRTRYRQPIEQLKDEDRLESLRELVAPYILRRMKREAARELPQKTEMMRLIHLSGNQRELYEQIRVAAHADVRKVIKQKGLAASAVPIFGALLRLRQVCCDPRLVQMNAARSVRTSAKYDSFFELLEGLLEGGHRVLVFSQFTSMLSLLAKGLEEREIEHLILTGATQDRQAKVDAFEQGLADVFLISLKAGGTGLNLVSADTVIHYDPWWNPAVQLQATDRAYRIGQQRPVFVYNLAVAGSVEERVMMMQHKKRRVSSMLLGDDEQQSAGLTADDVETLLAPLQDDERPAVSRVAAAHKAGAGAPNAPAVAASA</sequence>
<dbReference type="InterPro" id="IPR027417">
    <property type="entry name" value="P-loop_NTPase"/>
</dbReference>
<dbReference type="InterPro" id="IPR014001">
    <property type="entry name" value="Helicase_ATP-bd"/>
</dbReference>
<feature type="region of interest" description="Disordered" evidence="2">
    <location>
        <begin position="746"/>
        <end position="773"/>
    </location>
</feature>
<dbReference type="Gene3D" id="3.40.50.300">
    <property type="entry name" value="P-loop containing nucleotide triphosphate hydrolases"/>
    <property type="match status" value="1"/>
</dbReference>
<accession>A0ABZ2LCT5</accession>
<dbReference type="SMART" id="SM00490">
    <property type="entry name" value="HELICc"/>
    <property type="match status" value="1"/>
</dbReference>
<keyword evidence="5" id="KW-0347">Helicase</keyword>
<feature type="domain" description="Helicase C-terminal" evidence="4">
    <location>
        <begin position="576"/>
        <end position="743"/>
    </location>
</feature>
<dbReference type="Gene3D" id="3.40.50.10810">
    <property type="entry name" value="Tandem AAA-ATPase domain"/>
    <property type="match status" value="1"/>
</dbReference>
<organism evidence="5 6">
    <name type="scientific">Pendulispora rubella</name>
    <dbReference type="NCBI Taxonomy" id="2741070"/>
    <lineage>
        <taxon>Bacteria</taxon>
        <taxon>Pseudomonadati</taxon>
        <taxon>Myxococcota</taxon>
        <taxon>Myxococcia</taxon>
        <taxon>Myxococcales</taxon>
        <taxon>Sorangiineae</taxon>
        <taxon>Pendulisporaceae</taxon>
        <taxon>Pendulispora</taxon>
    </lineage>
</organism>
<name>A0ABZ2LCT5_9BACT</name>
<dbReference type="Pfam" id="PF00271">
    <property type="entry name" value="Helicase_C"/>
    <property type="match status" value="1"/>
</dbReference>
<dbReference type="InterPro" id="IPR000330">
    <property type="entry name" value="SNF2_N"/>
</dbReference>
<keyword evidence="6" id="KW-1185">Reference proteome</keyword>
<dbReference type="Proteomes" id="UP001374803">
    <property type="component" value="Chromosome"/>
</dbReference>
<dbReference type="RefSeq" id="WP_394836651.1">
    <property type="nucleotide sequence ID" value="NZ_CP089929.1"/>
</dbReference>
<keyword evidence="1" id="KW-0378">Hydrolase</keyword>
<dbReference type="PANTHER" id="PTHR10799">
    <property type="entry name" value="SNF2/RAD54 HELICASE FAMILY"/>
    <property type="match status" value="1"/>
</dbReference>
<dbReference type="CDD" id="cd18012">
    <property type="entry name" value="DEXQc_arch_SWI2_SNF2"/>
    <property type="match status" value="1"/>
</dbReference>